<protein>
    <submittedName>
        <fullName evidence="1">Uncharacterized protein</fullName>
    </submittedName>
</protein>
<organism evidence="1 2">
    <name type="scientific">Daedalea quercina L-15889</name>
    <dbReference type="NCBI Taxonomy" id="1314783"/>
    <lineage>
        <taxon>Eukaryota</taxon>
        <taxon>Fungi</taxon>
        <taxon>Dikarya</taxon>
        <taxon>Basidiomycota</taxon>
        <taxon>Agaricomycotina</taxon>
        <taxon>Agaricomycetes</taxon>
        <taxon>Polyporales</taxon>
        <taxon>Fomitopsis</taxon>
    </lineage>
</organism>
<reference evidence="1 2" key="1">
    <citation type="journal article" date="2016" name="Mol. Biol. Evol.">
        <title>Comparative Genomics of Early-Diverging Mushroom-Forming Fungi Provides Insights into the Origins of Lignocellulose Decay Capabilities.</title>
        <authorList>
            <person name="Nagy L.G."/>
            <person name="Riley R."/>
            <person name="Tritt A."/>
            <person name="Adam C."/>
            <person name="Daum C."/>
            <person name="Floudas D."/>
            <person name="Sun H."/>
            <person name="Yadav J.S."/>
            <person name="Pangilinan J."/>
            <person name="Larsson K.H."/>
            <person name="Matsuura K."/>
            <person name="Barry K."/>
            <person name="Labutti K."/>
            <person name="Kuo R."/>
            <person name="Ohm R.A."/>
            <person name="Bhattacharya S.S."/>
            <person name="Shirouzu T."/>
            <person name="Yoshinaga Y."/>
            <person name="Martin F.M."/>
            <person name="Grigoriev I.V."/>
            <person name="Hibbett D.S."/>
        </authorList>
    </citation>
    <scope>NUCLEOTIDE SEQUENCE [LARGE SCALE GENOMIC DNA]</scope>
    <source>
        <strain evidence="1 2">L-15889</strain>
    </source>
</reference>
<name>A0A165KDY3_9APHY</name>
<proteinExistence type="predicted"/>
<dbReference type="STRING" id="1314783.A0A165KDY3"/>
<evidence type="ECO:0000313" key="2">
    <source>
        <dbReference type="Proteomes" id="UP000076727"/>
    </source>
</evidence>
<dbReference type="EMBL" id="KV429378">
    <property type="protein sequence ID" value="KZT63010.1"/>
    <property type="molecule type" value="Genomic_DNA"/>
</dbReference>
<sequence>MDAQLRGIRSRAMKARMALNHQSAGLLQFMSSQEDMGGVAWPPVAVPTSQGETVEFDPGETMPQAVEDPVPDAPPGTVLEVKQLHEVFDQMKHEYITKPAPAESANEGKRDSSKYAAYAFTVIRRFIPTGQFGAKTYNVTTFLEIHSAQLVEVGKEVVGQTQGISWTAKPLRVRA</sequence>
<evidence type="ECO:0000313" key="1">
    <source>
        <dbReference type="EMBL" id="KZT63010.1"/>
    </source>
</evidence>
<gene>
    <name evidence="1" type="ORF">DAEQUDRAFT_325478</name>
</gene>
<keyword evidence="2" id="KW-1185">Reference proteome</keyword>
<accession>A0A165KDY3</accession>
<dbReference type="AlphaFoldDB" id="A0A165KDY3"/>
<dbReference type="OrthoDB" id="10042665at2759"/>
<feature type="non-terminal residue" evidence="1">
    <location>
        <position position="175"/>
    </location>
</feature>
<dbReference type="Proteomes" id="UP000076727">
    <property type="component" value="Unassembled WGS sequence"/>
</dbReference>